<protein>
    <submittedName>
        <fullName evidence="3">VanZ family protein</fullName>
    </submittedName>
</protein>
<dbReference type="Pfam" id="PF04892">
    <property type="entry name" value="VanZ"/>
    <property type="match status" value="1"/>
</dbReference>
<keyword evidence="1" id="KW-0472">Membrane</keyword>
<evidence type="ECO:0000313" key="4">
    <source>
        <dbReference type="Proteomes" id="UP000280696"/>
    </source>
</evidence>
<feature type="domain" description="VanZ-like" evidence="2">
    <location>
        <begin position="42"/>
        <end position="182"/>
    </location>
</feature>
<feature type="transmembrane region" description="Helical" evidence="1">
    <location>
        <begin position="165"/>
        <end position="185"/>
    </location>
</feature>
<dbReference type="Proteomes" id="UP000280696">
    <property type="component" value="Unassembled WGS sequence"/>
</dbReference>
<name>A0A3A9AG04_9FIRM</name>
<evidence type="ECO:0000259" key="2">
    <source>
        <dbReference type="Pfam" id="PF04892"/>
    </source>
</evidence>
<dbReference type="InterPro" id="IPR006976">
    <property type="entry name" value="VanZ-like"/>
</dbReference>
<dbReference type="AlphaFoldDB" id="A0A3A9AG04"/>
<dbReference type="NCBIfam" id="NF037970">
    <property type="entry name" value="vanZ_1"/>
    <property type="match status" value="1"/>
</dbReference>
<keyword evidence="4" id="KW-1185">Reference proteome</keyword>
<proteinExistence type="predicted"/>
<feature type="transmembrane region" description="Helical" evidence="1">
    <location>
        <begin position="109"/>
        <end position="127"/>
    </location>
</feature>
<dbReference type="EMBL" id="RAYQ01000017">
    <property type="protein sequence ID" value="RKI90004.1"/>
    <property type="molecule type" value="Genomic_DNA"/>
</dbReference>
<keyword evidence="1" id="KW-1133">Transmembrane helix</keyword>
<gene>
    <name evidence="3" type="ORF">D7V94_15355</name>
</gene>
<accession>A0A3A9AG04</accession>
<organism evidence="3 4">
    <name type="scientific">Parablautia intestinalis</name>
    <dbReference type="NCBI Taxonomy" id="2320100"/>
    <lineage>
        <taxon>Bacteria</taxon>
        <taxon>Bacillati</taxon>
        <taxon>Bacillota</taxon>
        <taxon>Clostridia</taxon>
        <taxon>Lachnospirales</taxon>
        <taxon>Lachnospiraceae</taxon>
        <taxon>Parablautia</taxon>
    </lineage>
</organism>
<dbReference type="OrthoDB" id="291892at2"/>
<reference evidence="3 4" key="1">
    <citation type="submission" date="2018-09" db="EMBL/GenBank/DDBJ databases">
        <title>Murine metabolic-syndrome-specific gut microbial biobank.</title>
        <authorList>
            <person name="Liu C."/>
        </authorList>
    </citation>
    <scope>NUCLEOTIDE SEQUENCE [LARGE SCALE GENOMIC DNA]</scope>
    <source>
        <strain evidence="3 4">0.1xD8-82</strain>
    </source>
</reference>
<comment type="caution">
    <text evidence="3">The sequence shown here is derived from an EMBL/GenBank/DDBJ whole genome shotgun (WGS) entry which is preliminary data.</text>
</comment>
<feature type="transmembrane region" description="Helical" evidence="1">
    <location>
        <begin position="35"/>
        <end position="56"/>
    </location>
</feature>
<evidence type="ECO:0000256" key="1">
    <source>
        <dbReference type="SAM" id="Phobius"/>
    </source>
</evidence>
<sequence length="207" mass="23430">MHLDECSEVFDYKKLTRKARRPVLGEDFNLRRKKIYTIVAATLLLCLYIAIFCFSAEEGEESSALSRKVTEMILKVYHGIVGGADSGAGNAAAVWDSSLEGIIRKLAHFMEYMCMGLLSYSIVVLWYKPLWRGRFFVLLQLVISAGMDEFHQYFIPGRFASFKDVLIDTAGGIAGILVIIILCKIREKITNRSGKRLLTYDKPMRKG</sequence>
<evidence type="ECO:0000313" key="3">
    <source>
        <dbReference type="EMBL" id="RKI90004.1"/>
    </source>
</evidence>
<keyword evidence="1" id="KW-0812">Transmembrane</keyword>